<comment type="caution">
    <text evidence="1">The sequence shown here is derived from an EMBL/GenBank/DDBJ whole genome shotgun (WGS) entry which is preliminary data.</text>
</comment>
<dbReference type="PROSITE" id="PS51257">
    <property type="entry name" value="PROKAR_LIPOPROTEIN"/>
    <property type="match status" value="1"/>
</dbReference>
<dbReference type="Proteomes" id="UP000811246">
    <property type="component" value="Chromosome 7"/>
</dbReference>
<evidence type="ECO:0000313" key="2">
    <source>
        <dbReference type="Proteomes" id="UP000811246"/>
    </source>
</evidence>
<protein>
    <submittedName>
        <fullName evidence="1">Uncharacterized protein</fullName>
    </submittedName>
</protein>
<evidence type="ECO:0000313" key="1">
    <source>
        <dbReference type="EMBL" id="KAG6704726.1"/>
    </source>
</evidence>
<sequence length="79" mass="8950">MYNPRKAAQQFCHIVLSCNARHLAEVPYARATKDRVHGPHSTPDVSSFNAVTISMEVLFSWIPTLCVHDHDSCHEAFRT</sequence>
<accession>A0A922EMG7</accession>
<name>A0A922EMG7_CARIL</name>
<dbReference type="EMBL" id="CM031831">
    <property type="protein sequence ID" value="KAG6704726.1"/>
    <property type="molecule type" value="Genomic_DNA"/>
</dbReference>
<gene>
    <name evidence="1" type="ORF">I3842_07G146900</name>
</gene>
<dbReference type="AlphaFoldDB" id="A0A922EMG7"/>
<reference evidence="1" key="1">
    <citation type="submission" date="2021-01" db="EMBL/GenBank/DDBJ databases">
        <authorList>
            <person name="Lovell J.T."/>
            <person name="Bentley N."/>
            <person name="Bhattarai G."/>
            <person name="Jenkins J.W."/>
            <person name="Sreedasyam A."/>
            <person name="Alarcon Y."/>
            <person name="Bock C."/>
            <person name="Boston L."/>
            <person name="Carlson J."/>
            <person name="Cervantes K."/>
            <person name="Clermont K."/>
            <person name="Krom N."/>
            <person name="Kubenka K."/>
            <person name="Mamidi S."/>
            <person name="Mattison C."/>
            <person name="Monteros M."/>
            <person name="Pisani C."/>
            <person name="Plott C."/>
            <person name="Rajasekar S."/>
            <person name="Rhein H.S."/>
            <person name="Rohla C."/>
            <person name="Song M."/>
            <person name="Hilaire R.S."/>
            <person name="Shu S."/>
            <person name="Wells L."/>
            <person name="Wang X."/>
            <person name="Webber J."/>
            <person name="Heerema R.J."/>
            <person name="Klein P."/>
            <person name="Conner P."/>
            <person name="Grauke L."/>
            <person name="Grimwood J."/>
            <person name="Schmutz J."/>
            <person name="Randall J.J."/>
        </authorList>
    </citation>
    <scope>NUCLEOTIDE SEQUENCE</scope>
    <source>
        <tissue evidence="1">Leaf</tissue>
    </source>
</reference>
<organism evidence="1 2">
    <name type="scientific">Carya illinoinensis</name>
    <name type="common">Pecan</name>
    <dbReference type="NCBI Taxonomy" id="32201"/>
    <lineage>
        <taxon>Eukaryota</taxon>
        <taxon>Viridiplantae</taxon>
        <taxon>Streptophyta</taxon>
        <taxon>Embryophyta</taxon>
        <taxon>Tracheophyta</taxon>
        <taxon>Spermatophyta</taxon>
        <taxon>Magnoliopsida</taxon>
        <taxon>eudicotyledons</taxon>
        <taxon>Gunneridae</taxon>
        <taxon>Pentapetalae</taxon>
        <taxon>rosids</taxon>
        <taxon>fabids</taxon>
        <taxon>Fagales</taxon>
        <taxon>Juglandaceae</taxon>
        <taxon>Carya</taxon>
    </lineage>
</organism>
<proteinExistence type="predicted"/>